<dbReference type="Proteomes" id="UP000247602">
    <property type="component" value="Unassembled WGS sequence"/>
</dbReference>
<dbReference type="InterPro" id="IPR053171">
    <property type="entry name" value="Viral_Tip_Attach_Protein"/>
</dbReference>
<dbReference type="Pfam" id="PF13550">
    <property type="entry name" value="Phage-tail_3"/>
    <property type="match status" value="1"/>
</dbReference>
<evidence type="ECO:0000313" key="2">
    <source>
        <dbReference type="EMBL" id="PZA18810.1"/>
    </source>
</evidence>
<evidence type="ECO:0000259" key="1">
    <source>
        <dbReference type="Pfam" id="PF13550"/>
    </source>
</evidence>
<feature type="non-terminal residue" evidence="2">
    <location>
        <position position="172"/>
    </location>
</feature>
<sequence>NRENDYQQDMVVLEDPLIFTNAEQPRRKTISAYGIVRSSHAARLARFNQRVNRLVTRTITFAVGLDAVACEPGDVIRFQHDIPQWGFGGRAAAGSTSTTIVLDRAVTLAAGKSYEVLVRHNNDVVETRAVTTGPGTVTTLTVADAWAQTPAAGEVWAFGEVLISTKPFRVIT</sequence>
<dbReference type="AlphaFoldDB" id="A0A323V422"/>
<dbReference type="PANTHER" id="PTHR36251">
    <property type="entry name" value="FELS-1 PROPHAGE HOST SPECIFICITY PROTEIN-RELATED"/>
    <property type="match status" value="1"/>
</dbReference>
<evidence type="ECO:0000313" key="3">
    <source>
        <dbReference type="Proteomes" id="UP000247602"/>
    </source>
</evidence>
<protein>
    <recommendedName>
        <fullName evidence="1">Tip attachment protein J domain-containing protein</fullName>
    </recommendedName>
</protein>
<comment type="caution">
    <text evidence="2">The sequence shown here is derived from an EMBL/GenBank/DDBJ whole genome shotgun (WGS) entry which is preliminary data.</text>
</comment>
<name>A0A323V422_9ACTN</name>
<accession>A0A323V422</accession>
<proteinExistence type="predicted"/>
<keyword evidence="3" id="KW-1185">Reference proteome</keyword>
<dbReference type="EMBL" id="QKNV01000625">
    <property type="protein sequence ID" value="PZA18810.1"/>
    <property type="molecule type" value="Genomic_DNA"/>
</dbReference>
<gene>
    <name evidence="2" type="ORF">DMO24_24120</name>
</gene>
<feature type="non-terminal residue" evidence="2">
    <location>
        <position position="1"/>
    </location>
</feature>
<organism evidence="2 3">
    <name type="scientific">Modestobacter versicolor</name>
    <dbReference type="NCBI Taxonomy" id="429133"/>
    <lineage>
        <taxon>Bacteria</taxon>
        <taxon>Bacillati</taxon>
        <taxon>Actinomycetota</taxon>
        <taxon>Actinomycetes</taxon>
        <taxon>Geodermatophilales</taxon>
        <taxon>Geodermatophilaceae</taxon>
        <taxon>Modestobacter</taxon>
    </lineage>
</organism>
<feature type="domain" description="Tip attachment protein J" evidence="1">
    <location>
        <begin position="2"/>
        <end position="85"/>
    </location>
</feature>
<dbReference type="InterPro" id="IPR032876">
    <property type="entry name" value="J_dom"/>
</dbReference>
<reference evidence="2 3" key="1">
    <citation type="submission" date="2018-06" db="EMBL/GenBank/DDBJ databases">
        <title>Draft genome sequence of Modestobacter versicolor CP153-2.</title>
        <authorList>
            <person name="Gundlapally S.R."/>
        </authorList>
    </citation>
    <scope>NUCLEOTIDE SEQUENCE [LARGE SCALE GENOMIC DNA]</scope>
    <source>
        <strain evidence="2 3">CP153-2</strain>
    </source>
</reference>
<dbReference type="PANTHER" id="PTHR36251:SF2">
    <property type="entry name" value="GIFSY-2 PROPHAGE HOST SPECIFICITY PROTEIN J, PHAGE LAMBDA"/>
    <property type="match status" value="1"/>
</dbReference>